<dbReference type="Gene3D" id="3.40.190.10">
    <property type="entry name" value="Periplasmic binding protein-like II"/>
    <property type="match status" value="2"/>
</dbReference>
<dbReference type="InterPro" id="IPR050682">
    <property type="entry name" value="ModA/WtpA"/>
</dbReference>
<dbReference type="PIRSF" id="PIRSF004846">
    <property type="entry name" value="ModA"/>
    <property type="match status" value="1"/>
</dbReference>
<name>A0ABP9F2P1_9ACTN</name>
<dbReference type="SUPFAM" id="SSF53850">
    <property type="entry name" value="Periplasmic binding protein-like II"/>
    <property type="match status" value="1"/>
</dbReference>
<comment type="caution">
    <text evidence="5">The sequence shown here is derived from an EMBL/GenBank/DDBJ whole genome shotgun (WGS) entry which is preliminary data.</text>
</comment>
<dbReference type="EMBL" id="BAABLV010000008">
    <property type="protein sequence ID" value="GAA4891847.1"/>
    <property type="molecule type" value="Genomic_DNA"/>
</dbReference>
<evidence type="ECO:0000256" key="1">
    <source>
        <dbReference type="ARBA" id="ARBA00009175"/>
    </source>
</evidence>
<dbReference type="Pfam" id="PF13531">
    <property type="entry name" value="SBP_bac_11"/>
    <property type="match status" value="1"/>
</dbReference>
<evidence type="ECO:0000256" key="4">
    <source>
        <dbReference type="SAM" id="SignalP"/>
    </source>
</evidence>
<comment type="similarity">
    <text evidence="1">Belongs to the bacterial solute-binding protein ModA family.</text>
</comment>
<evidence type="ECO:0000256" key="2">
    <source>
        <dbReference type="ARBA" id="ARBA00022723"/>
    </source>
</evidence>
<keyword evidence="2" id="KW-0479">Metal-binding</keyword>
<evidence type="ECO:0000256" key="3">
    <source>
        <dbReference type="ARBA" id="ARBA00022729"/>
    </source>
</evidence>
<accession>A0ABP9F2P1</accession>
<keyword evidence="3 4" id="KW-0732">Signal</keyword>
<dbReference type="PANTHER" id="PTHR30632">
    <property type="entry name" value="MOLYBDATE-BINDING PERIPLASMIC PROTEIN"/>
    <property type="match status" value="1"/>
</dbReference>
<gene>
    <name evidence="5" type="primary">modA</name>
    <name evidence="5" type="ORF">GCM10025789_06040</name>
</gene>
<dbReference type="NCBIfam" id="TIGR01256">
    <property type="entry name" value="modA"/>
    <property type="match status" value="1"/>
</dbReference>
<dbReference type="InterPro" id="IPR005950">
    <property type="entry name" value="ModA"/>
</dbReference>
<dbReference type="PROSITE" id="PS51257">
    <property type="entry name" value="PROKAR_LIPOPROTEIN"/>
    <property type="match status" value="1"/>
</dbReference>
<evidence type="ECO:0000313" key="6">
    <source>
        <dbReference type="Proteomes" id="UP001501521"/>
    </source>
</evidence>
<proteinExistence type="inferred from homology"/>
<feature type="signal peptide" evidence="4">
    <location>
        <begin position="1"/>
        <end position="21"/>
    </location>
</feature>
<organism evidence="5 6">
    <name type="scientific">Tessaracoccus lubricantis</name>
    <dbReference type="NCBI Taxonomy" id="545543"/>
    <lineage>
        <taxon>Bacteria</taxon>
        <taxon>Bacillati</taxon>
        <taxon>Actinomycetota</taxon>
        <taxon>Actinomycetes</taxon>
        <taxon>Propionibacteriales</taxon>
        <taxon>Propionibacteriaceae</taxon>
        <taxon>Tessaracoccus</taxon>
    </lineage>
</organism>
<evidence type="ECO:0000313" key="5">
    <source>
        <dbReference type="EMBL" id="GAA4891847.1"/>
    </source>
</evidence>
<dbReference type="RefSeq" id="WP_345578778.1">
    <property type="nucleotide sequence ID" value="NZ_BAABLV010000008.1"/>
</dbReference>
<protein>
    <submittedName>
        <fullName evidence="5">Molybdate ABC transporter substrate-binding protein</fullName>
    </submittedName>
</protein>
<reference evidence="6" key="1">
    <citation type="journal article" date="2019" name="Int. J. Syst. Evol. Microbiol.">
        <title>The Global Catalogue of Microorganisms (GCM) 10K type strain sequencing project: providing services to taxonomists for standard genome sequencing and annotation.</title>
        <authorList>
            <consortium name="The Broad Institute Genomics Platform"/>
            <consortium name="The Broad Institute Genome Sequencing Center for Infectious Disease"/>
            <person name="Wu L."/>
            <person name="Ma J."/>
        </authorList>
    </citation>
    <scope>NUCLEOTIDE SEQUENCE [LARGE SCALE GENOMIC DNA]</scope>
    <source>
        <strain evidence="6">JCM 19125</strain>
    </source>
</reference>
<feature type="chain" id="PRO_5046028451" evidence="4">
    <location>
        <begin position="22"/>
        <end position="234"/>
    </location>
</feature>
<dbReference type="PANTHER" id="PTHR30632:SF0">
    <property type="entry name" value="SULFATE-BINDING PROTEIN"/>
    <property type="match status" value="1"/>
</dbReference>
<dbReference type="Proteomes" id="UP001501521">
    <property type="component" value="Unassembled WGS sequence"/>
</dbReference>
<sequence length="234" mass="23579">MRAAVTVAALALALAACGSPAGEGPVVFAAASLAEVLPRIEPRAQYSFDGSSGLVDQLAAGAPADVFASADRRTMDRAVGEGLIDGEPRMFATNHLVLVVPTGNPAAVTGFDASLDGAKLVVCAPEVPCGAAAQRLAGAHRLTLRPVSEETKVTDVLGKVESGEADAGLVYATDAAASGAVEVISVPGAEADPNTYWVAVVRGAPHPDAARAFVDRLAGEWGAQLQDLGFGPPA</sequence>
<keyword evidence="6" id="KW-1185">Reference proteome</keyword>